<dbReference type="Gene3D" id="3.20.20.70">
    <property type="entry name" value="Aldolase class I"/>
    <property type="match status" value="1"/>
</dbReference>
<protein>
    <recommendedName>
        <fullName evidence="2">DUS-like FMN-binding domain-containing protein</fullName>
    </recommendedName>
</protein>
<dbReference type="SUPFAM" id="SSF51395">
    <property type="entry name" value="FMN-linked oxidoreductases"/>
    <property type="match status" value="1"/>
</dbReference>
<dbReference type="Proteomes" id="UP001157125">
    <property type="component" value="Unassembled WGS sequence"/>
</dbReference>
<proteinExistence type="predicted"/>
<accession>A0ABQ6IA97</accession>
<dbReference type="InterPro" id="IPR035587">
    <property type="entry name" value="DUS-like_FMN-bd"/>
</dbReference>
<evidence type="ECO:0000313" key="4">
    <source>
        <dbReference type="Proteomes" id="UP001157125"/>
    </source>
</evidence>
<dbReference type="EMBL" id="BSUN01000001">
    <property type="protein sequence ID" value="GMA34171.1"/>
    <property type="molecule type" value="Genomic_DNA"/>
</dbReference>
<gene>
    <name evidence="3" type="ORF">GCM10025876_03750</name>
</gene>
<evidence type="ECO:0000259" key="2">
    <source>
        <dbReference type="Pfam" id="PF01207"/>
    </source>
</evidence>
<dbReference type="PANTHER" id="PTHR45846">
    <property type="entry name" value="TRNA-DIHYDROURIDINE(47) SYNTHASE [NAD(P)(+)]-LIKE"/>
    <property type="match status" value="1"/>
</dbReference>
<comment type="caution">
    <text evidence="3">The sequence shown here is derived from an EMBL/GenBank/DDBJ whole genome shotgun (WGS) entry which is preliminary data.</text>
</comment>
<feature type="region of interest" description="Disordered" evidence="1">
    <location>
        <begin position="1"/>
        <end position="23"/>
    </location>
</feature>
<evidence type="ECO:0000256" key="1">
    <source>
        <dbReference type="SAM" id="MobiDB-lite"/>
    </source>
</evidence>
<organism evidence="3 4">
    <name type="scientific">Demequina litorisediminis</name>
    <dbReference type="NCBI Taxonomy" id="1849022"/>
    <lineage>
        <taxon>Bacteria</taxon>
        <taxon>Bacillati</taxon>
        <taxon>Actinomycetota</taxon>
        <taxon>Actinomycetes</taxon>
        <taxon>Micrococcales</taxon>
        <taxon>Demequinaceae</taxon>
        <taxon>Demequina</taxon>
    </lineage>
</organism>
<keyword evidence="4" id="KW-1185">Reference proteome</keyword>
<sequence length="100" mass="10772">MTTTASAVRTPSASGSGEPAQRVLPPLQIGPITVETPVVLAPMAGITNAAFRRLCREHGGGIYVAEMVTSRALVERTKESMRIIHHDPDETPRSVQALRR</sequence>
<reference evidence="4" key="1">
    <citation type="journal article" date="2019" name="Int. J. Syst. Evol. Microbiol.">
        <title>The Global Catalogue of Microorganisms (GCM) 10K type strain sequencing project: providing services to taxonomists for standard genome sequencing and annotation.</title>
        <authorList>
            <consortium name="The Broad Institute Genomics Platform"/>
            <consortium name="The Broad Institute Genome Sequencing Center for Infectious Disease"/>
            <person name="Wu L."/>
            <person name="Ma J."/>
        </authorList>
    </citation>
    <scope>NUCLEOTIDE SEQUENCE [LARGE SCALE GENOMIC DNA]</scope>
    <source>
        <strain evidence="4">NBRC 112299</strain>
    </source>
</reference>
<feature type="compositionally biased region" description="Polar residues" evidence="1">
    <location>
        <begin position="1"/>
        <end position="15"/>
    </location>
</feature>
<dbReference type="Pfam" id="PF01207">
    <property type="entry name" value="Dus"/>
    <property type="match status" value="1"/>
</dbReference>
<dbReference type="PANTHER" id="PTHR45846:SF1">
    <property type="entry name" value="TRNA-DIHYDROURIDINE(47) SYNTHASE [NAD(P)(+)]-LIKE"/>
    <property type="match status" value="1"/>
</dbReference>
<dbReference type="InterPro" id="IPR013785">
    <property type="entry name" value="Aldolase_TIM"/>
</dbReference>
<evidence type="ECO:0000313" key="3">
    <source>
        <dbReference type="EMBL" id="GMA34171.1"/>
    </source>
</evidence>
<name>A0ABQ6IA97_9MICO</name>
<feature type="domain" description="DUS-like FMN-binding" evidence="2">
    <location>
        <begin position="40"/>
        <end position="97"/>
    </location>
</feature>